<organism evidence="6 7">
    <name type="scientific">Massilia timonae</name>
    <dbReference type="NCBI Taxonomy" id="47229"/>
    <lineage>
        <taxon>Bacteria</taxon>
        <taxon>Pseudomonadati</taxon>
        <taxon>Pseudomonadota</taxon>
        <taxon>Betaproteobacteria</taxon>
        <taxon>Burkholderiales</taxon>
        <taxon>Oxalobacteraceae</taxon>
        <taxon>Telluria group</taxon>
        <taxon>Massilia</taxon>
    </lineage>
</organism>
<accession>A0A1S2N5A9</accession>
<name>A0A1S2N5A9_9BURK</name>
<evidence type="ECO:0000259" key="4">
    <source>
        <dbReference type="Pfam" id="PF03781"/>
    </source>
</evidence>
<feature type="domain" description="DinB-like" evidence="5">
    <location>
        <begin position="13"/>
        <end position="143"/>
    </location>
</feature>
<dbReference type="NCBIfam" id="TIGR03440">
    <property type="entry name" value="egtB_TIGR03440"/>
    <property type="match status" value="1"/>
</dbReference>
<proteinExistence type="predicted"/>
<dbReference type="SUPFAM" id="SSF109854">
    <property type="entry name" value="DinB/YfiT-like putative metalloenzymes"/>
    <property type="match status" value="1"/>
</dbReference>
<dbReference type="InterPro" id="IPR034660">
    <property type="entry name" value="DinB/YfiT-like"/>
</dbReference>
<reference evidence="6 7" key="1">
    <citation type="submission" date="2014-10" db="EMBL/GenBank/DDBJ databases">
        <authorList>
            <person name="Seo M.-J."/>
            <person name="Seok Y.J."/>
            <person name="Cha I.-T."/>
        </authorList>
    </citation>
    <scope>NUCLEOTIDE SEQUENCE [LARGE SCALE GENOMIC DNA]</scope>
    <source>
        <strain evidence="6 7">NEU</strain>
    </source>
</reference>
<evidence type="ECO:0000313" key="6">
    <source>
        <dbReference type="EMBL" id="OIJ40265.1"/>
    </source>
</evidence>
<dbReference type="Proteomes" id="UP000180246">
    <property type="component" value="Unassembled WGS sequence"/>
</dbReference>
<dbReference type="InterPro" id="IPR017806">
    <property type="entry name" value="EgtB"/>
</dbReference>
<dbReference type="GO" id="GO:0052699">
    <property type="term" value="P:ergothioneine biosynthetic process"/>
    <property type="evidence" value="ECO:0007669"/>
    <property type="project" value="InterPro"/>
</dbReference>
<dbReference type="InterPro" id="IPR024775">
    <property type="entry name" value="DinB-like"/>
</dbReference>
<dbReference type="InterPro" id="IPR051043">
    <property type="entry name" value="Sulfatase_Mod_Factor_Kinase"/>
</dbReference>
<dbReference type="Pfam" id="PF03781">
    <property type="entry name" value="FGE-sulfatase"/>
    <property type="match status" value="2"/>
</dbReference>
<keyword evidence="1" id="KW-0560">Oxidoreductase</keyword>
<dbReference type="Pfam" id="PF12867">
    <property type="entry name" value="DinB_2"/>
    <property type="match status" value="1"/>
</dbReference>
<evidence type="ECO:0000313" key="7">
    <source>
        <dbReference type="Proteomes" id="UP000180246"/>
    </source>
</evidence>
<dbReference type="InterPro" id="IPR005532">
    <property type="entry name" value="SUMF_dom"/>
</dbReference>
<dbReference type="EMBL" id="JRYB01000001">
    <property type="protein sequence ID" value="OIJ40265.1"/>
    <property type="molecule type" value="Genomic_DNA"/>
</dbReference>
<feature type="domain" description="Sulfatase-modifying factor enzyme-like" evidence="4">
    <location>
        <begin position="319"/>
        <end position="408"/>
    </location>
</feature>
<evidence type="ECO:0000256" key="2">
    <source>
        <dbReference type="ARBA" id="ARBA00023004"/>
    </source>
</evidence>
<sequence>MNMLRDEGLPRTFARVRGRSLHLADRLSDEDCCAQSMPDASPIKWHLAHTTWFFETFILEPREPGFAPFHPAFRVIFNSYYNGVGDKHPRPQRGLLTRPSLGEVKAYRHDVDRRMDTLLARGIDDALAALVELGLQHEQQHQELMLTDVKHLLAQNPLYPAYAADPLAASEPAPRLDWLAFEGGLAEIGHKGTGFCFDNELPRHRTYVAPFALASRLVTNGEYRAFIEAGGYRDPSLWLAEGWDRVCSGEITRPLYWIEHEDGWHEFTLHGVQPLDPERPVTHVSLYEADAYARWCGARLPTEAEWEFAARQSSLGGVPVHHPAAASGAGLQQMFGACWQWTGSSYAPYPGYAPAPGAIGEYNGKFMVNQYVLRGSSCATPEGHARASYRNFFPSGARWQFTGIRLAR</sequence>
<keyword evidence="2" id="KW-0408">Iron</keyword>
<dbReference type="Gene3D" id="3.90.1580.10">
    <property type="entry name" value="paralog of FGE (formylglycine-generating enzyme)"/>
    <property type="match status" value="2"/>
</dbReference>
<comment type="caution">
    <text evidence="6">The sequence shown here is derived from an EMBL/GenBank/DDBJ whole genome shotgun (WGS) entry which is preliminary data.</text>
</comment>
<dbReference type="PANTHER" id="PTHR23150">
    <property type="entry name" value="SULFATASE MODIFYING FACTOR 1, 2"/>
    <property type="match status" value="1"/>
</dbReference>
<dbReference type="InterPro" id="IPR016187">
    <property type="entry name" value="CTDL_fold"/>
</dbReference>
<dbReference type="RefSeq" id="WP_071363270.1">
    <property type="nucleotide sequence ID" value="NZ_JRYB01000001.1"/>
</dbReference>
<evidence type="ECO:0000256" key="1">
    <source>
        <dbReference type="ARBA" id="ARBA00023002"/>
    </source>
</evidence>
<dbReference type="InterPro" id="IPR042095">
    <property type="entry name" value="SUMF_sf"/>
</dbReference>
<dbReference type="SUPFAM" id="SSF56436">
    <property type="entry name" value="C-type lectin-like"/>
    <property type="match status" value="1"/>
</dbReference>
<evidence type="ECO:0000256" key="3">
    <source>
        <dbReference type="ARBA" id="ARBA00037882"/>
    </source>
</evidence>
<gene>
    <name evidence="6" type="primary">egtB</name>
    <name evidence="6" type="ORF">LO55_4687</name>
</gene>
<dbReference type="AlphaFoldDB" id="A0A1S2N5A9"/>
<feature type="domain" description="Sulfatase-modifying factor enzyme-like" evidence="4">
    <location>
        <begin position="178"/>
        <end position="316"/>
    </location>
</feature>
<protein>
    <submittedName>
        <fullName evidence="6">Ergothioneine biosynthesis EgtB family protein</fullName>
    </submittedName>
</protein>
<dbReference type="PANTHER" id="PTHR23150:SF36">
    <property type="entry name" value="HERCYNINE OXYGENASE"/>
    <property type="match status" value="1"/>
</dbReference>
<evidence type="ECO:0000259" key="5">
    <source>
        <dbReference type="Pfam" id="PF12867"/>
    </source>
</evidence>
<comment type="pathway">
    <text evidence="3">Amino-acid biosynthesis; ergothioneine biosynthesis.</text>
</comment>